<dbReference type="FunCoup" id="J3P5N4">
    <property type="interactions" value="125"/>
</dbReference>
<dbReference type="GO" id="GO:0001680">
    <property type="term" value="P:tRNA 3'-terminal CCA addition"/>
    <property type="evidence" value="ECO:0007669"/>
    <property type="project" value="TreeGrafter"/>
</dbReference>
<dbReference type="CDD" id="cd05398">
    <property type="entry name" value="NT_ClassII-CCAase"/>
    <property type="match status" value="1"/>
</dbReference>
<reference evidence="9" key="3">
    <citation type="submission" date="2010-09" db="EMBL/GenBank/DDBJ databases">
        <title>Annotation of Gaeumannomyces graminis var. tritici R3-111a-1.</title>
        <authorList>
            <consortium name="The Broad Institute Genome Sequencing Platform"/>
            <person name="Ma L.-J."/>
            <person name="Dead R."/>
            <person name="Young S.K."/>
            <person name="Zeng Q."/>
            <person name="Gargeya S."/>
            <person name="Fitzgerald M."/>
            <person name="Haas B."/>
            <person name="Abouelleil A."/>
            <person name="Alvarado L."/>
            <person name="Arachchi H.M."/>
            <person name="Berlin A."/>
            <person name="Brown A."/>
            <person name="Chapman S.B."/>
            <person name="Chen Z."/>
            <person name="Dunbar C."/>
            <person name="Freedman E."/>
            <person name="Gearin G."/>
            <person name="Gellesch M."/>
            <person name="Goldberg J."/>
            <person name="Griggs A."/>
            <person name="Gujja S."/>
            <person name="Heiman D."/>
            <person name="Howarth C."/>
            <person name="Larson L."/>
            <person name="Lui A."/>
            <person name="MacDonald P.J.P."/>
            <person name="Mehta T."/>
            <person name="Montmayeur A."/>
            <person name="Murphy C."/>
            <person name="Neiman D."/>
            <person name="Pearson M."/>
            <person name="Priest M."/>
            <person name="Roberts A."/>
            <person name="Saif S."/>
            <person name="Shea T."/>
            <person name="Shenoy N."/>
            <person name="Sisk P."/>
            <person name="Stolte C."/>
            <person name="Sykes S."/>
            <person name="Yandava C."/>
            <person name="Wortman J."/>
            <person name="Nusbaum C."/>
            <person name="Birren B."/>
        </authorList>
    </citation>
    <scope>NUCLEOTIDE SEQUENCE</scope>
    <source>
        <strain evidence="9">R3-111a-1</strain>
    </source>
</reference>
<comment type="similarity">
    <text evidence="1 5">Belongs to the tRNA nucleotidyltransferase/poly(A) polymerase family.</text>
</comment>
<dbReference type="Proteomes" id="UP000006039">
    <property type="component" value="Unassembled WGS sequence"/>
</dbReference>
<dbReference type="Gene3D" id="3.30.460.10">
    <property type="entry name" value="Beta Polymerase, domain 2"/>
    <property type="match status" value="1"/>
</dbReference>
<feature type="region of interest" description="Disordered" evidence="6">
    <location>
        <begin position="474"/>
        <end position="496"/>
    </location>
</feature>
<evidence type="ECO:0000256" key="3">
    <source>
        <dbReference type="ARBA" id="ARBA00022741"/>
    </source>
</evidence>
<dbReference type="VEuPathDB" id="FungiDB:GGTG_08824"/>
<evidence type="ECO:0000256" key="5">
    <source>
        <dbReference type="RuleBase" id="RU003953"/>
    </source>
</evidence>
<feature type="domain" description="Poly A polymerase head" evidence="7">
    <location>
        <begin position="83"/>
        <end position="228"/>
    </location>
</feature>
<keyword evidence="4 5" id="KW-0694">RNA-binding</keyword>
<dbReference type="PANTHER" id="PTHR13734:SF5">
    <property type="entry name" value="CCA TRNA NUCLEOTIDYLTRANSFERASE, MITOCHONDRIAL"/>
    <property type="match status" value="1"/>
</dbReference>
<dbReference type="Pfam" id="PF01743">
    <property type="entry name" value="PolyA_pol"/>
    <property type="match status" value="1"/>
</dbReference>
<gene>
    <name evidence="10" type="primary">20349282</name>
    <name evidence="9" type="ORF">GGTG_08824</name>
</gene>
<evidence type="ECO:0000256" key="2">
    <source>
        <dbReference type="ARBA" id="ARBA00022679"/>
    </source>
</evidence>
<evidence type="ECO:0000256" key="6">
    <source>
        <dbReference type="SAM" id="MobiDB-lite"/>
    </source>
</evidence>
<dbReference type="InterPro" id="IPR032828">
    <property type="entry name" value="PolyA_RNA-bd"/>
</dbReference>
<reference evidence="9" key="2">
    <citation type="submission" date="2010-07" db="EMBL/GenBank/DDBJ databases">
        <authorList>
            <consortium name="The Broad Institute Genome Sequencing Platform"/>
            <consortium name="Broad Institute Genome Sequencing Center for Infectious Disease"/>
            <person name="Ma L.-J."/>
            <person name="Dead R."/>
            <person name="Young S."/>
            <person name="Zeng Q."/>
            <person name="Koehrsen M."/>
            <person name="Alvarado L."/>
            <person name="Berlin A."/>
            <person name="Chapman S.B."/>
            <person name="Chen Z."/>
            <person name="Freedman E."/>
            <person name="Gellesch M."/>
            <person name="Goldberg J."/>
            <person name="Griggs A."/>
            <person name="Gujja S."/>
            <person name="Heilman E.R."/>
            <person name="Heiman D."/>
            <person name="Hepburn T."/>
            <person name="Howarth C."/>
            <person name="Jen D."/>
            <person name="Larson L."/>
            <person name="Mehta T."/>
            <person name="Neiman D."/>
            <person name="Pearson M."/>
            <person name="Roberts A."/>
            <person name="Saif S."/>
            <person name="Shea T."/>
            <person name="Shenoy N."/>
            <person name="Sisk P."/>
            <person name="Stolte C."/>
            <person name="Sykes S."/>
            <person name="Walk T."/>
            <person name="White J."/>
            <person name="Yandava C."/>
            <person name="Haas B."/>
            <person name="Nusbaum C."/>
            <person name="Birren B."/>
        </authorList>
    </citation>
    <scope>NUCLEOTIDE SEQUENCE</scope>
    <source>
        <strain evidence="9">R3-111a-1</strain>
    </source>
</reference>
<keyword evidence="3" id="KW-0547">Nucleotide-binding</keyword>
<reference evidence="10" key="5">
    <citation type="submission" date="2018-04" db="UniProtKB">
        <authorList>
            <consortium name="EnsemblFungi"/>
        </authorList>
    </citation>
    <scope>IDENTIFICATION</scope>
    <source>
        <strain evidence="10">R3-111a-1</strain>
    </source>
</reference>
<dbReference type="GO" id="GO:0052927">
    <property type="term" value="F:CC tRNA cytidylyltransferase activity"/>
    <property type="evidence" value="ECO:0007669"/>
    <property type="project" value="TreeGrafter"/>
</dbReference>
<evidence type="ECO:0000256" key="1">
    <source>
        <dbReference type="ARBA" id="ARBA00007265"/>
    </source>
</evidence>
<organism evidence="9">
    <name type="scientific">Gaeumannomyces tritici (strain R3-111a-1)</name>
    <name type="common">Wheat and barley take-all root rot fungus</name>
    <name type="synonym">Gaeumannomyces graminis var. tritici</name>
    <dbReference type="NCBI Taxonomy" id="644352"/>
    <lineage>
        <taxon>Eukaryota</taxon>
        <taxon>Fungi</taxon>
        <taxon>Dikarya</taxon>
        <taxon>Ascomycota</taxon>
        <taxon>Pezizomycotina</taxon>
        <taxon>Sordariomycetes</taxon>
        <taxon>Sordariomycetidae</taxon>
        <taxon>Magnaporthales</taxon>
        <taxon>Magnaporthaceae</taxon>
        <taxon>Gaeumannomyces</taxon>
    </lineage>
</organism>
<dbReference type="AlphaFoldDB" id="J3P5N4"/>
<dbReference type="EMBL" id="GL385398">
    <property type="protein sequence ID" value="EJT74986.1"/>
    <property type="molecule type" value="Genomic_DNA"/>
</dbReference>
<keyword evidence="11" id="KW-1185">Reference proteome</keyword>
<proteinExistence type="inferred from homology"/>
<evidence type="ECO:0000313" key="10">
    <source>
        <dbReference type="EnsemblFungi" id="EJT74986"/>
    </source>
</evidence>
<evidence type="ECO:0000313" key="9">
    <source>
        <dbReference type="EMBL" id="EJT74986.1"/>
    </source>
</evidence>
<feature type="domain" description="tRNA nucleotidyltransferase/poly(A) polymerase RNA and SrmB- binding" evidence="8">
    <location>
        <begin position="255"/>
        <end position="314"/>
    </location>
</feature>
<protein>
    <submittedName>
        <fullName evidence="9">Poly(A) polymerase</fullName>
    </submittedName>
</protein>
<reference evidence="11" key="1">
    <citation type="submission" date="2010-07" db="EMBL/GenBank/DDBJ databases">
        <title>The genome sequence of Gaeumannomyces graminis var. tritici strain R3-111a-1.</title>
        <authorList>
            <consortium name="The Broad Institute Genome Sequencing Platform"/>
            <person name="Ma L.-J."/>
            <person name="Dead R."/>
            <person name="Young S."/>
            <person name="Zeng Q."/>
            <person name="Koehrsen M."/>
            <person name="Alvarado L."/>
            <person name="Berlin A."/>
            <person name="Chapman S.B."/>
            <person name="Chen Z."/>
            <person name="Freedman E."/>
            <person name="Gellesch M."/>
            <person name="Goldberg J."/>
            <person name="Griggs A."/>
            <person name="Gujja S."/>
            <person name="Heilman E.R."/>
            <person name="Heiman D."/>
            <person name="Hepburn T."/>
            <person name="Howarth C."/>
            <person name="Jen D."/>
            <person name="Larson L."/>
            <person name="Mehta T."/>
            <person name="Neiman D."/>
            <person name="Pearson M."/>
            <person name="Roberts A."/>
            <person name="Saif S."/>
            <person name="Shea T."/>
            <person name="Shenoy N."/>
            <person name="Sisk P."/>
            <person name="Stolte C."/>
            <person name="Sykes S."/>
            <person name="Walk T."/>
            <person name="White J."/>
            <person name="Yandava C."/>
            <person name="Haas B."/>
            <person name="Nusbaum C."/>
            <person name="Birren B."/>
        </authorList>
    </citation>
    <scope>NUCLEOTIDE SEQUENCE [LARGE SCALE GENOMIC DNA]</scope>
    <source>
        <strain evidence="11">R3-111a-1</strain>
    </source>
</reference>
<dbReference type="GO" id="GO:0000166">
    <property type="term" value="F:nucleotide binding"/>
    <property type="evidence" value="ECO:0007669"/>
    <property type="project" value="UniProtKB-KW"/>
</dbReference>
<dbReference type="GeneID" id="20349282"/>
<dbReference type="FunFam" id="3.30.460.10:FF:000019">
    <property type="entry name" value="tRNA nucleotidyltransferase cca2"/>
    <property type="match status" value="1"/>
</dbReference>
<dbReference type="PANTHER" id="PTHR13734">
    <property type="entry name" value="TRNA-NUCLEOTIDYLTRANSFERASE"/>
    <property type="match status" value="1"/>
</dbReference>
<dbReference type="SUPFAM" id="SSF81891">
    <property type="entry name" value="Poly A polymerase C-terminal region-like"/>
    <property type="match status" value="1"/>
</dbReference>
<dbReference type="EnsemblFungi" id="EJT74986">
    <property type="protein sequence ID" value="EJT74986"/>
    <property type="gene ID" value="GGTG_08824"/>
</dbReference>
<dbReference type="Pfam" id="PF12627">
    <property type="entry name" value="PolyA_pol_RNAbd"/>
    <property type="match status" value="1"/>
</dbReference>
<accession>J3P5N4</accession>
<dbReference type="STRING" id="644352.J3P5N4"/>
<dbReference type="GO" id="GO:0005739">
    <property type="term" value="C:mitochondrion"/>
    <property type="evidence" value="ECO:0007669"/>
    <property type="project" value="UniProtKB-ARBA"/>
</dbReference>
<dbReference type="RefSeq" id="XP_009224930.1">
    <property type="nucleotide sequence ID" value="XM_009226666.1"/>
</dbReference>
<evidence type="ECO:0000313" key="11">
    <source>
        <dbReference type="Proteomes" id="UP000006039"/>
    </source>
</evidence>
<dbReference type="SUPFAM" id="SSF81301">
    <property type="entry name" value="Nucleotidyltransferase"/>
    <property type="match status" value="1"/>
</dbReference>
<dbReference type="eggNOG" id="KOG2159">
    <property type="taxonomic scope" value="Eukaryota"/>
</dbReference>
<dbReference type="InterPro" id="IPR043519">
    <property type="entry name" value="NT_sf"/>
</dbReference>
<dbReference type="Gene3D" id="1.10.3090.10">
    <property type="entry name" value="cca-adding enzyme, domain 2"/>
    <property type="match status" value="1"/>
</dbReference>
<dbReference type="HOGENOM" id="CLU_019592_2_0_1"/>
<evidence type="ECO:0000259" key="8">
    <source>
        <dbReference type="Pfam" id="PF12627"/>
    </source>
</evidence>
<keyword evidence="2 5" id="KW-0808">Transferase</keyword>
<sequence>MFRGFGRLKSTLLFVLRMKRKLDLISDGPSLKPGMRAISLNPREKQFKGLLLDVARSIHDKAKVEAAAVAVGSAAESEPVVLRWAGGWVRDKLLGIESHDIDVAINSMTGEAFTSHLVEFCADPANVERHGVTPGDIGNLHKIAANPDKSKHLETVATRMFGIEVDFVNLRKETYAQDSRNPQMEFGTAKEDALRRDATVNALFYNINTDEIEDFVGGMLDLERKLIRTPLEPLQTFTDDPLRVLRLVRFASRLGFSIDPAAEETMSKPAVLEALRLKISRERVGIEVDKMLKGKHPRDSLHLIERLRLYGAVFTDPTRGQEGVPTPDISRWAAAYECMHHLAGNRTPGSIYNVLVRTEEDAAFGWTIAALLPWEALPAAEVPTKGTHTLPLATLAAREGIRAGNKLCDIVTAMHRNRAQIEDLKRAVCAGEARARQRDLMGMAVRAWDTRTGNWRLQVLGVALLEIMQRSDTGDSAQSKDSALDTQSGQPLGNPAARDEVLAGWQKFLDHLDELDVLEAPSFKRLVDGKMLSKALGVKPGKWMTPAMDVCMEWQLRNPGVTDTVGAIDEVRKRADELGIVGVAKANC</sequence>
<evidence type="ECO:0000259" key="7">
    <source>
        <dbReference type="Pfam" id="PF01743"/>
    </source>
</evidence>
<dbReference type="InterPro" id="IPR002646">
    <property type="entry name" value="PolA_pol_head_dom"/>
</dbReference>
<name>J3P5N4_GAET3</name>
<dbReference type="GO" id="GO:0052929">
    <property type="term" value="F:ATP:3'-cytidine-cytidine-tRNA adenylyltransferase activity"/>
    <property type="evidence" value="ECO:0007669"/>
    <property type="project" value="TreeGrafter"/>
</dbReference>
<evidence type="ECO:0000256" key="4">
    <source>
        <dbReference type="ARBA" id="ARBA00022884"/>
    </source>
</evidence>
<reference evidence="10" key="4">
    <citation type="journal article" date="2015" name="G3 (Bethesda)">
        <title>Genome sequences of three phytopathogenic species of the Magnaporthaceae family of fungi.</title>
        <authorList>
            <person name="Okagaki L.H."/>
            <person name="Nunes C.C."/>
            <person name="Sailsbery J."/>
            <person name="Clay B."/>
            <person name="Brown D."/>
            <person name="John T."/>
            <person name="Oh Y."/>
            <person name="Young N."/>
            <person name="Fitzgerald M."/>
            <person name="Haas B.J."/>
            <person name="Zeng Q."/>
            <person name="Young S."/>
            <person name="Adiconis X."/>
            <person name="Fan L."/>
            <person name="Levin J.Z."/>
            <person name="Mitchell T.K."/>
            <person name="Okubara P.A."/>
            <person name="Farman M.L."/>
            <person name="Kohn L.M."/>
            <person name="Birren B."/>
            <person name="Ma L.-J."/>
            <person name="Dean R.A."/>
        </authorList>
    </citation>
    <scope>NUCLEOTIDE SEQUENCE</scope>
    <source>
        <strain evidence="10">R3-111a-1</strain>
    </source>
</reference>
<dbReference type="OrthoDB" id="445712at2759"/>
<feature type="compositionally biased region" description="Polar residues" evidence="6">
    <location>
        <begin position="474"/>
        <end position="491"/>
    </location>
</feature>
<dbReference type="GO" id="GO:0003723">
    <property type="term" value="F:RNA binding"/>
    <property type="evidence" value="ECO:0007669"/>
    <property type="project" value="UniProtKB-KW"/>
</dbReference>